<name>A0ABW0CW74_STRCD</name>
<dbReference type="SUPFAM" id="SSF53850">
    <property type="entry name" value="Periplasmic binding protein-like II"/>
    <property type="match status" value="1"/>
</dbReference>
<evidence type="ECO:0000313" key="2">
    <source>
        <dbReference type="Proteomes" id="UP001596263"/>
    </source>
</evidence>
<reference evidence="2" key="1">
    <citation type="journal article" date="2019" name="Int. J. Syst. Evol. Microbiol.">
        <title>The Global Catalogue of Microorganisms (GCM) 10K type strain sequencing project: providing services to taxonomists for standard genome sequencing and annotation.</title>
        <authorList>
            <consortium name="The Broad Institute Genomics Platform"/>
            <consortium name="The Broad Institute Genome Sequencing Center for Infectious Disease"/>
            <person name="Wu L."/>
            <person name="Ma J."/>
        </authorList>
    </citation>
    <scope>NUCLEOTIDE SEQUENCE [LARGE SCALE GENOMIC DNA]</scope>
    <source>
        <strain evidence="2">KCTC 42586</strain>
    </source>
</reference>
<evidence type="ECO:0000313" key="1">
    <source>
        <dbReference type="EMBL" id="MFC5219914.1"/>
    </source>
</evidence>
<dbReference type="RefSeq" id="WP_380864240.1">
    <property type="nucleotide sequence ID" value="NZ_JBHSKM010000044.1"/>
</dbReference>
<sequence length="130" mass="13671">MSTDIRLRVTTTRATWASIYVPAGWSASQRAATARTASAGVAAAKVIGKGKDLTLRFDYQTSADGTCPIVLVSYEIVCDRGNAADTLPALKSFLACTASDEGRKPLSRLHYAPLPKSVAVQVPGVVDSLS</sequence>
<accession>A0ABW0CW74</accession>
<dbReference type="Gene3D" id="3.40.190.10">
    <property type="entry name" value="Periplasmic binding protein-like II"/>
    <property type="match status" value="1"/>
</dbReference>
<gene>
    <name evidence="1" type="ORF">ACFPQ9_39480</name>
</gene>
<protein>
    <submittedName>
        <fullName evidence="1">Uncharacterized protein</fullName>
    </submittedName>
</protein>
<organism evidence="1 2">
    <name type="scientific">Streptomyces coerulescens</name>
    <dbReference type="NCBI Taxonomy" id="29304"/>
    <lineage>
        <taxon>Bacteria</taxon>
        <taxon>Bacillati</taxon>
        <taxon>Actinomycetota</taxon>
        <taxon>Actinomycetes</taxon>
        <taxon>Kitasatosporales</taxon>
        <taxon>Streptomycetaceae</taxon>
        <taxon>Streptomyces</taxon>
    </lineage>
</organism>
<dbReference type="EMBL" id="JBHSKM010000044">
    <property type="protein sequence ID" value="MFC5219914.1"/>
    <property type="molecule type" value="Genomic_DNA"/>
</dbReference>
<keyword evidence="2" id="KW-1185">Reference proteome</keyword>
<proteinExistence type="predicted"/>
<dbReference type="Proteomes" id="UP001596263">
    <property type="component" value="Unassembled WGS sequence"/>
</dbReference>
<comment type="caution">
    <text evidence="1">The sequence shown here is derived from an EMBL/GenBank/DDBJ whole genome shotgun (WGS) entry which is preliminary data.</text>
</comment>